<keyword evidence="2" id="KW-1185">Reference proteome</keyword>
<organism evidence="1 2">
    <name type="scientific">Micromonospora carbonacea</name>
    <dbReference type="NCBI Taxonomy" id="47853"/>
    <lineage>
        <taxon>Bacteria</taxon>
        <taxon>Bacillati</taxon>
        <taxon>Actinomycetota</taxon>
        <taxon>Actinomycetes</taxon>
        <taxon>Micromonosporales</taxon>
        <taxon>Micromonosporaceae</taxon>
        <taxon>Micromonospora</taxon>
    </lineage>
</organism>
<dbReference type="Proteomes" id="UP000183585">
    <property type="component" value="Unassembled WGS sequence"/>
</dbReference>
<evidence type="ECO:0000313" key="1">
    <source>
        <dbReference type="EMBL" id="SCF00423.1"/>
    </source>
</evidence>
<reference evidence="2" key="1">
    <citation type="submission" date="2016-06" db="EMBL/GenBank/DDBJ databases">
        <authorList>
            <person name="Varghese N."/>
            <person name="Submissions Spin"/>
        </authorList>
    </citation>
    <scope>NUCLEOTIDE SEQUENCE [LARGE SCALE GENOMIC DNA]</scope>
    <source>
        <strain evidence="2">DSM 43168</strain>
    </source>
</reference>
<proteinExistence type="predicted"/>
<dbReference type="InterPro" id="IPR053842">
    <property type="entry name" value="NikA-like"/>
</dbReference>
<accession>A0A1C4WW79</accession>
<dbReference type="Pfam" id="PF21983">
    <property type="entry name" value="NikA-like"/>
    <property type="match status" value="1"/>
</dbReference>
<evidence type="ECO:0000313" key="2">
    <source>
        <dbReference type="Proteomes" id="UP000183585"/>
    </source>
</evidence>
<protein>
    <submittedName>
        <fullName evidence="1">Uncharacterized protein</fullName>
    </submittedName>
</protein>
<dbReference type="AlphaFoldDB" id="A0A1C4WW79"/>
<gene>
    <name evidence="1" type="ORF">GA0070563_10471</name>
</gene>
<sequence>MHRVTVRLSEAERAAVEANAAAARMATSAYLAEAGLVPLVPAPPGQGGGGETGPLLVELMGVHRQVQGAAANLKPSGDTAALDR</sequence>
<dbReference type="RefSeq" id="WP_256095404.1">
    <property type="nucleotide sequence ID" value="NZ_FMCT01000004.1"/>
</dbReference>
<name>A0A1C4WW79_9ACTN</name>
<dbReference type="EMBL" id="FMCT01000004">
    <property type="protein sequence ID" value="SCF00423.1"/>
    <property type="molecule type" value="Genomic_DNA"/>
</dbReference>